<gene>
    <name evidence="1" type="ORF">V4C56_04350</name>
</gene>
<sequence>MSIDGKIPPSIADAVQLARFRMDEMFRRIGASLPPDVQRELSAGVEAILVDVLNRHPAWRHETDDFMSIAEAATLLFVSRRHISKLLAQGELELHHEEGSDRFVAKASVLKYRAAHEAAIEAYNASTSEGE</sequence>
<proteinExistence type="predicted"/>
<accession>A0ABU9QVN5</accession>
<organism evidence="1 2">
    <name type="scientific">Paraburkholderia azotifigens</name>
    <dbReference type="NCBI Taxonomy" id="2057004"/>
    <lineage>
        <taxon>Bacteria</taxon>
        <taxon>Pseudomonadati</taxon>
        <taxon>Pseudomonadota</taxon>
        <taxon>Betaproteobacteria</taxon>
        <taxon>Burkholderiales</taxon>
        <taxon>Burkholderiaceae</taxon>
        <taxon>Paraburkholderia</taxon>
    </lineage>
</organism>
<name>A0ABU9QVN5_9BURK</name>
<evidence type="ECO:0000313" key="2">
    <source>
        <dbReference type="Proteomes" id="UP001481677"/>
    </source>
</evidence>
<dbReference type="Proteomes" id="UP001481677">
    <property type="component" value="Unassembled WGS sequence"/>
</dbReference>
<comment type="caution">
    <text evidence="1">The sequence shown here is derived from an EMBL/GenBank/DDBJ whole genome shotgun (WGS) entry which is preliminary data.</text>
</comment>
<keyword evidence="2" id="KW-1185">Reference proteome</keyword>
<dbReference type="EMBL" id="JAZHGA010000002">
    <property type="protein sequence ID" value="MEM5338857.1"/>
    <property type="molecule type" value="Genomic_DNA"/>
</dbReference>
<protein>
    <submittedName>
        <fullName evidence="1">Helix-turn-helix domain-containing protein</fullName>
    </submittedName>
</protein>
<dbReference type="RefSeq" id="WP_342958606.1">
    <property type="nucleotide sequence ID" value="NZ_JAZHFZ010000002.1"/>
</dbReference>
<evidence type="ECO:0000313" key="1">
    <source>
        <dbReference type="EMBL" id="MEM5338857.1"/>
    </source>
</evidence>
<reference evidence="1 2" key="1">
    <citation type="submission" date="2024-01" db="EMBL/GenBank/DDBJ databases">
        <title>The diversity of rhizobia nodulating Mimosa spp. in eleven states of Brazil covering several biomes is determined by host plant, location, and edaphic factors.</title>
        <authorList>
            <person name="Rouws L."/>
            <person name="Barauna A."/>
            <person name="Beukes C."/>
            <person name="De Faria S.M."/>
            <person name="Gross E."/>
            <person name="Dos Reis Junior F.B."/>
            <person name="Simon M."/>
            <person name="Maluk M."/>
            <person name="Odee D.W."/>
            <person name="Kenicer G."/>
            <person name="Young J.P.W."/>
            <person name="Reis V.M."/>
            <person name="Zilli J."/>
            <person name="James E.K."/>
        </authorList>
    </citation>
    <scope>NUCLEOTIDE SEQUENCE [LARGE SCALE GENOMIC DNA]</scope>
    <source>
        <strain evidence="1 2">JPY530</strain>
    </source>
</reference>